<feature type="domain" description="Ketoreductase" evidence="5">
    <location>
        <begin position="5"/>
        <end position="197"/>
    </location>
</feature>
<evidence type="ECO:0000256" key="3">
    <source>
        <dbReference type="ARBA" id="ARBA00023002"/>
    </source>
</evidence>
<dbReference type="PROSITE" id="PS00061">
    <property type="entry name" value="ADH_SHORT"/>
    <property type="match status" value="1"/>
</dbReference>
<dbReference type="SUPFAM" id="SSF51735">
    <property type="entry name" value="NAD(P)-binding Rossmann-fold domains"/>
    <property type="match status" value="1"/>
</dbReference>
<dbReference type="InterPro" id="IPR036291">
    <property type="entry name" value="NAD(P)-bd_dom_sf"/>
</dbReference>
<organism evidence="6 7">
    <name type="scientific">Smittium mucronatum</name>
    <dbReference type="NCBI Taxonomy" id="133383"/>
    <lineage>
        <taxon>Eukaryota</taxon>
        <taxon>Fungi</taxon>
        <taxon>Fungi incertae sedis</taxon>
        <taxon>Zoopagomycota</taxon>
        <taxon>Kickxellomycotina</taxon>
        <taxon>Harpellomycetes</taxon>
        <taxon>Harpellales</taxon>
        <taxon>Legeriomycetaceae</taxon>
        <taxon>Smittium</taxon>
    </lineage>
</organism>
<comment type="caution">
    <text evidence="6">The sequence shown here is derived from an EMBL/GenBank/DDBJ whole genome shotgun (WGS) entry which is preliminary data.</text>
</comment>
<evidence type="ECO:0000313" key="7">
    <source>
        <dbReference type="Proteomes" id="UP000187455"/>
    </source>
</evidence>
<dbReference type="PRINTS" id="PR00080">
    <property type="entry name" value="SDRFAMILY"/>
</dbReference>
<proteinExistence type="inferred from homology"/>
<dbReference type="InterPro" id="IPR002347">
    <property type="entry name" value="SDR_fam"/>
</dbReference>
<evidence type="ECO:0000256" key="2">
    <source>
        <dbReference type="ARBA" id="ARBA00022857"/>
    </source>
</evidence>
<dbReference type="PANTHER" id="PTHR42760">
    <property type="entry name" value="SHORT-CHAIN DEHYDROGENASES/REDUCTASES FAMILY MEMBER"/>
    <property type="match status" value="1"/>
</dbReference>
<reference evidence="6 7" key="1">
    <citation type="journal article" date="2016" name="Mol. Biol. Evol.">
        <title>Genome-Wide Survey of Gut Fungi (Harpellales) Reveals the First Horizontally Transferred Ubiquitin Gene from a Mosquito Host.</title>
        <authorList>
            <person name="Wang Y."/>
            <person name="White M.M."/>
            <person name="Kvist S."/>
            <person name="Moncalvo J.M."/>
        </authorList>
    </citation>
    <scope>NUCLEOTIDE SEQUENCE [LARGE SCALE GENOMIC DNA]</scope>
    <source>
        <strain evidence="6 7">ALG-7-W6</strain>
    </source>
</reference>
<dbReference type="EMBL" id="LSSL01003406">
    <property type="protein sequence ID" value="OLY80520.1"/>
    <property type="molecule type" value="Genomic_DNA"/>
</dbReference>
<dbReference type="STRING" id="133383.A0A1R0GUF4"/>
<dbReference type="AlphaFoldDB" id="A0A1R0GUF4"/>
<dbReference type="OrthoDB" id="1669814at2759"/>
<keyword evidence="2" id="KW-0521">NADP</keyword>
<keyword evidence="3" id="KW-0560">Oxidoreductase</keyword>
<name>A0A1R0GUF4_9FUNG</name>
<evidence type="ECO:0000313" key="6">
    <source>
        <dbReference type="EMBL" id="OLY80520.1"/>
    </source>
</evidence>
<dbReference type="PRINTS" id="PR00081">
    <property type="entry name" value="GDHRDH"/>
</dbReference>
<accession>A0A1R0GUF4</accession>
<comment type="similarity">
    <text evidence="1 4">Belongs to the short-chain dehydrogenases/reductases (SDR) family.</text>
</comment>
<dbReference type="Proteomes" id="UP000187455">
    <property type="component" value="Unassembled WGS sequence"/>
</dbReference>
<dbReference type="PANTHER" id="PTHR42760:SF133">
    <property type="entry name" value="3-OXOACYL-[ACYL-CARRIER-PROTEIN] REDUCTASE"/>
    <property type="match status" value="1"/>
</dbReference>
<protein>
    <submittedName>
        <fullName evidence="6">Carbonyl reductase family member 4</fullName>
    </submittedName>
</protein>
<dbReference type="GO" id="GO:0048038">
    <property type="term" value="F:quinone binding"/>
    <property type="evidence" value="ECO:0007669"/>
    <property type="project" value="TreeGrafter"/>
</dbReference>
<dbReference type="GO" id="GO:0016616">
    <property type="term" value="F:oxidoreductase activity, acting on the CH-OH group of donors, NAD or NADP as acceptor"/>
    <property type="evidence" value="ECO:0007669"/>
    <property type="project" value="UniProtKB-ARBA"/>
</dbReference>
<dbReference type="InterPro" id="IPR020904">
    <property type="entry name" value="Sc_DH/Rdtase_CS"/>
</dbReference>
<evidence type="ECO:0000256" key="4">
    <source>
        <dbReference type="RuleBase" id="RU000363"/>
    </source>
</evidence>
<gene>
    <name evidence="6" type="ORF">AYI68_g5384</name>
</gene>
<dbReference type="Gene3D" id="3.40.50.720">
    <property type="entry name" value="NAD(P)-binding Rossmann-like Domain"/>
    <property type="match status" value="1"/>
</dbReference>
<dbReference type="SMART" id="SM00822">
    <property type="entry name" value="PKS_KR"/>
    <property type="match status" value="1"/>
</dbReference>
<evidence type="ECO:0000256" key="1">
    <source>
        <dbReference type="ARBA" id="ARBA00006484"/>
    </source>
</evidence>
<dbReference type="GO" id="GO:0006633">
    <property type="term" value="P:fatty acid biosynthetic process"/>
    <property type="evidence" value="ECO:0007669"/>
    <property type="project" value="TreeGrafter"/>
</dbReference>
<keyword evidence="7" id="KW-1185">Reference proteome</keyword>
<evidence type="ECO:0000259" key="5">
    <source>
        <dbReference type="SMART" id="SM00822"/>
    </source>
</evidence>
<dbReference type="InterPro" id="IPR057326">
    <property type="entry name" value="KR_dom"/>
</dbReference>
<dbReference type="Pfam" id="PF00106">
    <property type="entry name" value="adh_short"/>
    <property type="match status" value="1"/>
</dbReference>
<sequence length="220" mass="23395">MLSTTTALVTGGSGGIGRAICIELARRGATILPAGRNAQELTETLNLINDANPSANHKAFSCDIKDPASIQDLVDSVKKHASLNNIPTIGHLINVAGTNSDSLLVRSSPTQIDSIISTNLIGTINMCKYFTKTFFLKQRAGSIVNISSVVALHGNTGQSVYSASKAGILGFSKSLAKELAPANIRVNVVCPGLIDTNMTGTLLPLLFFHFHLFFFIRNLL</sequence>